<keyword evidence="2" id="KW-0378">Hydrolase</keyword>
<reference evidence="2" key="1">
    <citation type="submission" date="2014-03" db="EMBL/GenBank/DDBJ databases">
        <title>The sialotranscriptome of Amblyomma triste, Amblyomma parvum and Amblyomma cajennense ticks, uncovered by 454-based RNA-seq.</title>
        <authorList>
            <person name="Garcia G.R."/>
            <person name="Gardinassi L.G."/>
            <person name="Ribeiro J.M."/>
            <person name="Anatriello E."/>
            <person name="Ferreira B.R."/>
            <person name="Moreira H.N."/>
            <person name="Mafra C."/>
            <person name="Olegario M.M."/>
            <person name="Szabo P.J."/>
            <person name="Miranda-Santos I.K."/>
            <person name="Maruyama S.R."/>
        </authorList>
    </citation>
    <scope>NUCLEOTIDE SEQUENCE</scope>
    <source>
        <strain evidence="2">Mato Grasso do Sul</strain>
        <tissue evidence="2">Salivary glands</tissue>
    </source>
</reference>
<evidence type="ECO:0000313" key="2">
    <source>
        <dbReference type="EMBL" id="JAC27886.1"/>
    </source>
</evidence>
<keyword evidence="2" id="KW-0808">Transferase</keyword>
<keyword evidence="1" id="KW-0732">Signal</keyword>
<accession>A0A023G128</accession>
<name>A0A023G128_AMBTT</name>
<dbReference type="AlphaFoldDB" id="A0A023G128"/>
<feature type="signal peptide" evidence="1">
    <location>
        <begin position="1"/>
        <end position="32"/>
    </location>
</feature>
<dbReference type="GO" id="GO:0004519">
    <property type="term" value="F:endonuclease activity"/>
    <property type="evidence" value="ECO:0007669"/>
    <property type="project" value="UniProtKB-KW"/>
</dbReference>
<evidence type="ECO:0000256" key="1">
    <source>
        <dbReference type="SAM" id="SignalP"/>
    </source>
</evidence>
<keyword evidence="2" id="KW-0548">Nucleotidyltransferase</keyword>
<protein>
    <submittedName>
        <fullName evidence="2">Putative endonuclease-reverse transcriptase</fullName>
    </submittedName>
</protein>
<keyword evidence="2" id="KW-0695">RNA-directed DNA polymerase</keyword>
<feature type="chain" id="PRO_5001515944" evidence="1">
    <location>
        <begin position="33"/>
        <end position="141"/>
    </location>
</feature>
<dbReference type="GO" id="GO:0003964">
    <property type="term" value="F:RNA-directed DNA polymerase activity"/>
    <property type="evidence" value="ECO:0007669"/>
    <property type="project" value="UniProtKB-KW"/>
</dbReference>
<proteinExistence type="evidence at transcript level"/>
<organism evidence="2">
    <name type="scientific">Amblyomma triste</name>
    <name type="common">Neotropical tick</name>
    <dbReference type="NCBI Taxonomy" id="251400"/>
    <lineage>
        <taxon>Eukaryota</taxon>
        <taxon>Metazoa</taxon>
        <taxon>Ecdysozoa</taxon>
        <taxon>Arthropoda</taxon>
        <taxon>Chelicerata</taxon>
        <taxon>Arachnida</taxon>
        <taxon>Acari</taxon>
        <taxon>Parasitiformes</taxon>
        <taxon>Ixodida</taxon>
        <taxon>Ixodoidea</taxon>
        <taxon>Ixodidae</taxon>
        <taxon>Amblyomminae</taxon>
        <taxon>Amblyomma</taxon>
    </lineage>
</organism>
<keyword evidence="2" id="KW-0255">Endonuclease</keyword>
<sequence>MLLFVHYVHLMLHYIRCSVLSFCLCSASPAWANVFPAVFPVFPKRGLLKLRTTQRAMERKMVGVTLRDRKRAELVREITQVTEILVEIKKKKWTWTGHLVRREDNRSSLRVTNWIRREGKRSRGPQKVRWADEIKKFAGVK</sequence>
<dbReference type="EMBL" id="GBBM01007532">
    <property type="protein sequence ID" value="JAC27886.1"/>
    <property type="molecule type" value="mRNA"/>
</dbReference>
<keyword evidence="2" id="KW-0540">Nuclease</keyword>